<organism evidence="3 4">
    <name type="scientific">Tepidibacter thalassicus DSM 15285</name>
    <dbReference type="NCBI Taxonomy" id="1123350"/>
    <lineage>
        <taxon>Bacteria</taxon>
        <taxon>Bacillati</taxon>
        <taxon>Bacillota</taxon>
        <taxon>Clostridia</taxon>
        <taxon>Peptostreptococcales</taxon>
        <taxon>Peptostreptococcaceae</taxon>
        <taxon>Tepidibacter</taxon>
    </lineage>
</organism>
<sequence length="212" mass="23398">MKLNIRNFIIFLIVLGIVFIGIISSGKINFGKTIYVVSPNENIEESVSEEYSADNEKMEIDENSKIAVYISGEVKTCGVVNVNVGDRLIDAVDKLGGLTENADLNKVNLAIKLEDGCHYIIPKKGEFTQEQERNKFINTNRNNDSINSAKININTATLNELNTLPGIGNVISSRIIAYRKQNGNFNSISDIKNVSGIGDKKFEAIKDLITVN</sequence>
<dbReference type="AlphaFoldDB" id="A0A1M5NGW7"/>
<dbReference type="Gene3D" id="1.10.150.320">
    <property type="entry name" value="Photosystem II 12 kDa extrinsic protein"/>
    <property type="match status" value="1"/>
</dbReference>
<keyword evidence="1" id="KW-1133">Transmembrane helix</keyword>
<dbReference type="OrthoDB" id="9790239at2"/>
<feature type="domain" description="Soluble ligand binding" evidence="2">
    <location>
        <begin position="68"/>
        <end position="115"/>
    </location>
</feature>
<dbReference type="InterPro" id="IPR051675">
    <property type="entry name" value="Endo/Exo/Phosphatase_dom_1"/>
</dbReference>
<name>A0A1M5NGW7_9FIRM</name>
<dbReference type="RefSeq" id="WP_072722860.1">
    <property type="nucleotide sequence ID" value="NZ_FQXH01000005.1"/>
</dbReference>
<dbReference type="Proteomes" id="UP000242520">
    <property type="component" value="Unassembled WGS sequence"/>
</dbReference>
<protein>
    <submittedName>
        <fullName evidence="3">Competence protein ComEA</fullName>
    </submittedName>
</protein>
<proteinExistence type="predicted"/>
<dbReference type="GO" id="GO:0015628">
    <property type="term" value="P:protein secretion by the type II secretion system"/>
    <property type="evidence" value="ECO:0007669"/>
    <property type="project" value="TreeGrafter"/>
</dbReference>
<dbReference type="PANTHER" id="PTHR21180:SF32">
    <property type="entry name" value="ENDONUCLEASE_EXONUCLEASE_PHOSPHATASE FAMILY DOMAIN-CONTAINING PROTEIN 1"/>
    <property type="match status" value="1"/>
</dbReference>
<keyword evidence="1" id="KW-0812">Transmembrane</keyword>
<dbReference type="PANTHER" id="PTHR21180">
    <property type="entry name" value="ENDONUCLEASE/EXONUCLEASE/PHOSPHATASE FAMILY DOMAIN-CONTAINING PROTEIN 1"/>
    <property type="match status" value="1"/>
</dbReference>
<keyword evidence="4" id="KW-1185">Reference proteome</keyword>
<dbReference type="InterPro" id="IPR010994">
    <property type="entry name" value="RuvA_2-like"/>
</dbReference>
<dbReference type="InterPro" id="IPR004509">
    <property type="entry name" value="Competence_ComEA_HhH"/>
</dbReference>
<feature type="transmembrane region" description="Helical" evidence="1">
    <location>
        <begin position="7"/>
        <end position="26"/>
    </location>
</feature>
<evidence type="ECO:0000313" key="3">
    <source>
        <dbReference type="EMBL" id="SHG88771.1"/>
    </source>
</evidence>
<dbReference type="EMBL" id="FQXH01000005">
    <property type="protein sequence ID" value="SHG88771.1"/>
    <property type="molecule type" value="Genomic_DNA"/>
</dbReference>
<evidence type="ECO:0000256" key="1">
    <source>
        <dbReference type="SAM" id="Phobius"/>
    </source>
</evidence>
<reference evidence="4" key="1">
    <citation type="submission" date="2016-11" db="EMBL/GenBank/DDBJ databases">
        <authorList>
            <person name="Varghese N."/>
            <person name="Submissions S."/>
        </authorList>
    </citation>
    <scope>NUCLEOTIDE SEQUENCE [LARGE SCALE GENOMIC DNA]</scope>
    <source>
        <strain evidence="4">DSM 15285</strain>
    </source>
</reference>
<dbReference type="SUPFAM" id="SSF47781">
    <property type="entry name" value="RuvA domain 2-like"/>
    <property type="match status" value="1"/>
</dbReference>
<keyword evidence="1" id="KW-0472">Membrane</keyword>
<dbReference type="GO" id="GO:0015627">
    <property type="term" value="C:type II protein secretion system complex"/>
    <property type="evidence" value="ECO:0007669"/>
    <property type="project" value="TreeGrafter"/>
</dbReference>
<evidence type="ECO:0000313" key="4">
    <source>
        <dbReference type="Proteomes" id="UP000242520"/>
    </source>
</evidence>
<dbReference type="STRING" id="1123350.SAMN02744040_00035"/>
<dbReference type="NCBIfam" id="TIGR00426">
    <property type="entry name" value="competence protein ComEA helix-hairpin-helix repeat region"/>
    <property type="match status" value="1"/>
</dbReference>
<accession>A0A1M5NGW7</accession>
<gene>
    <name evidence="3" type="ORF">SAMN02744040_00035</name>
</gene>
<dbReference type="Pfam" id="PF10531">
    <property type="entry name" value="SLBB"/>
    <property type="match status" value="1"/>
</dbReference>
<dbReference type="Pfam" id="PF12836">
    <property type="entry name" value="HHH_3"/>
    <property type="match status" value="1"/>
</dbReference>
<dbReference type="InterPro" id="IPR019554">
    <property type="entry name" value="Soluble_ligand-bd"/>
</dbReference>
<evidence type="ECO:0000259" key="2">
    <source>
        <dbReference type="Pfam" id="PF10531"/>
    </source>
</evidence>